<protein>
    <submittedName>
        <fullName evidence="1">Uncharacterized protein</fullName>
    </submittedName>
</protein>
<proteinExistence type="predicted"/>
<accession>A0A644XPF5</accession>
<dbReference type="EMBL" id="VSSQ01002873">
    <property type="protein sequence ID" value="MPM17857.1"/>
    <property type="molecule type" value="Genomic_DNA"/>
</dbReference>
<gene>
    <name evidence="1" type="ORF">SDC9_64256</name>
</gene>
<evidence type="ECO:0000313" key="1">
    <source>
        <dbReference type="EMBL" id="MPM17857.1"/>
    </source>
</evidence>
<organism evidence="1">
    <name type="scientific">bioreactor metagenome</name>
    <dbReference type="NCBI Taxonomy" id="1076179"/>
    <lineage>
        <taxon>unclassified sequences</taxon>
        <taxon>metagenomes</taxon>
        <taxon>ecological metagenomes</taxon>
    </lineage>
</organism>
<dbReference type="AlphaFoldDB" id="A0A644XPF5"/>
<reference evidence="1" key="1">
    <citation type="submission" date="2019-08" db="EMBL/GenBank/DDBJ databases">
        <authorList>
            <person name="Kucharzyk K."/>
            <person name="Murdoch R.W."/>
            <person name="Higgins S."/>
            <person name="Loffler F."/>
        </authorList>
    </citation>
    <scope>NUCLEOTIDE SEQUENCE</scope>
</reference>
<comment type="caution">
    <text evidence="1">The sequence shown here is derived from an EMBL/GenBank/DDBJ whole genome shotgun (WGS) entry which is preliminary data.</text>
</comment>
<name>A0A644XPF5_9ZZZZ</name>
<sequence length="49" mass="5619">MLESEDEAMMAALAATITYAKEYLQYSSDSPMFKSESLNVWVLNKRINK</sequence>